<feature type="region of interest" description="Disordered" evidence="1">
    <location>
        <begin position="193"/>
        <end position="218"/>
    </location>
</feature>
<feature type="compositionally biased region" description="Low complexity" evidence="1">
    <location>
        <begin position="193"/>
        <end position="202"/>
    </location>
</feature>
<dbReference type="EMBL" id="CP012199">
    <property type="protein sequence ID" value="AMG76127.1"/>
    <property type="molecule type" value="Genomic_DNA"/>
</dbReference>
<evidence type="ECO:0000259" key="3">
    <source>
        <dbReference type="Pfam" id="PF13628"/>
    </source>
</evidence>
<protein>
    <recommendedName>
        <fullName evidence="3">DUF4142 domain-containing protein</fullName>
    </recommendedName>
</protein>
<dbReference type="Pfam" id="PF13628">
    <property type="entry name" value="DUF4142"/>
    <property type="match status" value="1"/>
</dbReference>
<evidence type="ECO:0000313" key="5">
    <source>
        <dbReference type="Proteomes" id="UP000058599"/>
    </source>
</evidence>
<sequence length="218" mass="22422">MAYSRMTGLAALAPLALLAACGSPDKARQDDSGAMPDGEMTPTEGSIAAVDPQTFANRIAASDQFEIESAKIAQSKAKSKALRDFAAKMVTDHTASSAKLKAAATTQGLTVDASPNAQHRTDLAALRAATADDFDSLYKEQQMRAHEAALAELNGYADSGTQDALRDFAQATATVVDGHLSMLRGIDVPARNAAATGTAPSTPAAPPPAAPVDKTPAQ</sequence>
<keyword evidence="5" id="KW-1185">Reference proteome</keyword>
<evidence type="ECO:0000313" key="4">
    <source>
        <dbReference type="EMBL" id="AMG76127.1"/>
    </source>
</evidence>
<feature type="domain" description="DUF4142" evidence="3">
    <location>
        <begin position="53"/>
        <end position="184"/>
    </location>
</feature>
<keyword evidence="2" id="KW-0732">Signal</keyword>
<dbReference type="InterPro" id="IPR025419">
    <property type="entry name" value="DUF4142"/>
</dbReference>
<reference evidence="4 5" key="1">
    <citation type="journal article" date="2016" name="BMC Genomics">
        <title>Genomic analysis of the nitrate-respiring Sphingopyxis granuli (formerly Sphingomonas macrogoltabida) strain TFA.</title>
        <authorList>
            <person name="Garcia-Romero I."/>
            <person name="Perez-Pulido A.J."/>
            <person name="Gonzalez-Flores Y.E."/>
            <person name="Reyes-Ramirez F."/>
            <person name="Santero E."/>
            <person name="Floriano B."/>
        </authorList>
    </citation>
    <scope>NUCLEOTIDE SEQUENCE [LARGE SCALE GENOMIC DNA]</scope>
    <source>
        <strain evidence="4 5">TFA</strain>
    </source>
</reference>
<dbReference type="PANTHER" id="PTHR38593:SF1">
    <property type="entry name" value="BLR2558 PROTEIN"/>
    <property type="match status" value="1"/>
</dbReference>
<dbReference type="Gene3D" id="1.20.1260.10">
    <property type="match status" value="1"/>
</dbReference>
<dbReference type="Proteomes" id="UP000058599">
    <property type="component" value="Chromosome"/>
</dbReference>
<dbReference type="KEGG" id="sgi:SGRAN_3794"/>
<accession>A0AA86GUT9</accession>
<name>A0AA86GUT9_9SPHN</name>
<dbReference type="InterPro" id="IPR012347">
    <property type="entry name" value="Ferritin-like"/>
</dbReference>
<organism evidence="4 5">
    <name type="scientific">Sphingopyxis granuli</name>
    <dbReference type="NCBI Taxonomy" id="267128"/>
    <lineage>
        <taxon>Bacteria</taxon>
        <taxon>Pseudomonadati</taxon>
        <taxon>Pseudomonadota</taxon>
        <taxon>Alphaproteobacteria</taxon>
        <taxon>Sphingomonadales</taxon>
        <taxon>Sphingomonadaceae</taxon>
        <taxon>Sphingopyxis</taxon>
    </lineage>
</organism>
<dbReference type="AlphaFoldDB" id="A0AA86GUT9"/>
<feature type="region of interest" description="Disordered" evidence="1">
    <location>
        <begin position="23"/>
        <end position="49"/>
    </location>
</feature>
<dbReference type="PANTHER" id="PTHR38593">
    <property type="entry name" value="BLR2558 PROTEIN"/>
    <property type="match status" value="1"/>
</dbReference>
<proteinExistence type="predicted"/>
<evidence type="ECO:0000256" key="1">
    <source>
        <dbReference type="SAM" id="MobiDB-lite"/>
    </source>
</evidence>
<evidence type="ECO:0000256" key="2">
    <source>
        <dbReference type="SAM" id="SignalP"/>
    </source>
</evidence>
<dbReference type="RefSeq" id="WP_067111874.1">
    <property type="nucleotide sequence ID" value="NZ_CP012199.1"/>
</dbReference>
<gene>
    <name evidence="4" type="ORF">SGRAN_3794</name>
</gene>
<feature type="signal peptide" evidence="2">
    <location>
        <begin position="1"/>
        <end position="19"/>
    </location>
</feature>
<feature type="chain" id="PRO_5041691304" description="DUF4142 domain-containing protein" evidence="2">
    <location>
        <begin position="20"/>
        <end position="218"/>
    </location>
</feature>
<dbReference type="PROSITE" id="PS51257">
    <property type="entry name" value="PROKAR_LIPOPROTEIN"/>
    <property type="match status" value="1"/>
</dbReference>